<dbReference type="Proteomes" id="UP000501076">
    <property type="component" value="Plasmid pFDU301A"/>
</dbReference>
<evidence type="ECO:0000313" key="2">
    <source>
        <dbReference type="EMBL" id="QJX80269.1"/>
    </source>
</evidence>
<dbReference type="NCBIfam" id="NF033859">
    <property type="entry name" value="SMEK_N"/>
    <property type="match status" value="1"/>
</dbReference>
<dbReference type="EMBL" id="CP045273">
    <property type="protein sequence ID" value="QJX80269.1"/>
    <property type="molecule type" value="Genomic_DNA"/>
</dbReference>
<reference evidence="2 3" key="1">
    <citation type="submission" date="2019-10" db="EMBL/GenBank/DDBJ databases">
        <title>Complete genome sequences for adaption low water activity.</title>
        <authorList>
            <person name="Zhao L."/>
            <person name="Zhong J."/>
        </authorList>
    </citation>
    <scope>NUCLEOTIDE SEQUENCE [LARGE SCALE GENOMIC DNA]</scope>
    <source>
        <strain evidence="2 3">FDU301</strain>
        <plasmid evidence="3">pfdu301a</plasmid>
    </source>
</reference>
<geneLocation type="plasmid" evidence="3">
    <name>pfdu301a</name>
</geneLocation>
<keyword evidence="2" id="KW-0614">Plasmid</keyword>
<sequence>MSLTREFYYARISTRLGELTYQIKMRGKTQMYDLHKHCENFSKRLLNEVLDRNFENLNKERSNEPGIDLGDKHNKVAVQVTAQKTSAKVTDTLKQVVKEKHNETYSEIIIFILGEKQTGYTIDADLMRKTNFDPDKNIIGIVELLKMIEELTPQKMKNVWELIRSEMSDIYDELDISQGELFGIAVLEDKPNIVYTNCVALLEYQNTKYGVDVTPKEEKVMDADFTNLLSELRDLPDVTRKFFCSLCKCVNFNKVVGDVISLSYQETLRNIKRVDPHQFAHEINILTRRNLIVITDQEEMDPRIEFCGPCVDSAAVYNIIDFCLANDVNIDDPIVNLDFSAFAK</sequence>
<gene>
    <name evidence="2" type="ORF">FDZ14_29675</name>
</gene>
<dbReference type="InterPro" id="IPR047740">
    <property type="entry name" value="SMEK_dom"/>
</dbReference>
<feature type="domain" description="SMEK" evidence="1">
    <location>
        <begin position="11"/>
        <end position="148"/>
    </location>
</feature>
<dbReference type="Pfam" id="PF21941">
    <property type="entry name" value="SMEK_N"/>
    <property type="match status" value="1"/>
</dbReference>
<protein>
    <submittedName>
        <fullName evidence="2">SMEK domain-containing protein</fullName>
    </submittedName>
</protein>
<name>A0A6M6E519_PRIMG</name>
<dbReference type="RefSeq" id="WP_171778255.1">
    <property type="nucleotide sequence ID" value="NZ_CP045273.1"/>
</dbReference>
<evidence type="ECO:0000259" key="1">
    <source>
        <dbReference type="Pfam" id="PF21941"/>
    </source>
</evidence>
<organism evidence="2 3">
    <name type="scientific">Priestia megaterium</name>
    <name type="common">Bacillus megaterium</name>
    <dbReference type="NCBI Taxonomy" id="1404"/>
    <lineage>
        <taxon>Bacteria</taxon>
        <taxon>Bacillati</taxon>
        <taxon>Bacillota</taxon>
        <taxon>Bacilli</taxon>
        <taxon>Bacillales</taxon>
        <taxon>Bacillaceae</taxon>
        <taxon>Priestia</taxon>
    </lineage>
</organism>
<evidence type="ECO:0000313" key="3">
    <source>
        <dbReference type="Proteomes" id="UP000501076"/>
    </source>
</evidence>
<proteinExistence type="predicted"/>
<dbReference type="AlphaFoldDB" id="A0A6M6E519"/>
<accession>A0A6M6E519</accession>